<reference evidence="2 3" key="1">
    <citation type="submission" date="2019-03" db="EMBL/GenBank/DDBJ databases">
        <title>An improved genome assembly of the fluke Schistosoma japonicum.</title>
        <authorList>
            <person name="Hu W."/>
            <person name="Luo F."/>
            <person name="Yin M."/>
            <person name="Mo X."/>
            <person name="Sun C."/>
            <person name="Wu Q."/>
            <person name="Zhu B."/>
            <person name="Xiang M."/>
            <person name="Wang J."/>
            <person name="Wang Y."/>
            <person name="Zhang T."/>
            <person name="Xu B."/>
            <person name="Zheng H."/>
            <person name="Feng Z."/>
        </authorList>
    </citation>
    <scope>NUCLEOTIDE SEQUENCE [LARGE SCALE GENOMIC DNA]</scope>
    <source>
        <strain evidence="2">HuSjv2</strain>
        <tissue evidence="2">Worms</tissue>
    </source>
</reference>
<dbReference type="AlphaFoldDB" id="A0A4Z2CL27"/>
<keyword evidence="3" id="KW-1185">Reference proteome</keyword>
<name>A0A4Z2CL27_SCHJA</name>
<feature type="compositionally biased region" description="Basic and acidic residues" evidence="1">
    <location>
        <begin position="38"/>
        <end position="49"/>
    </location>
</feature>
<feature type="non-terminal residue" evidence="2">
    <location>
        <position position="1"/>
    </location>
</feature>
<feature type="region of interest" description="Disordered" evidence="1">
    <location>
        <begin position="34"/>
        <end position="62"/>
    </location>
</feature>
<sequence>CEGSTACSMGQPAPSAAVTFGQFQQQRQLTSAALRRKGSCEGEEKKVVSDDDSDESMALGFV</sequence>
<dbReference type="Proteomes" id="UP000311919">
    <property type="component" value="Unassembled WGS sequence"/>
</dbReference>
<organism evidence="2 3">
    <name type="scientific">Schistosoma japonicum</name>
    <name type="common">Blood fluke</name>
    <dbReference type="NCBI Taxonomy" id="6182"/>
    <lineage>
        <taxon>Eukaryota</taxon>
        <taxon>Metazoa</taxon>
        <taxon>Spiralia</taxon>
        <taxon>Lophotrochozoa</taxon>
        <taxon>Platyhelminthes</taxon>
        <taxon>Trematoda</taxon>
        <taxon>Digenea</taxon>
        <taxon>Strigeidida</taxon>
        <taxon>Schistosomatoidea</taxon>
        <taxon>Schistosomatidae</taxon>
        <taxon>Schistosoma</taxon>
    </lineage>
</organism>
<gene>
    <name evidence="2" type="ORF">EWB00_000214</name>
</gene>
<accession>A0A4Z2CL27</accession>
<evidence type="ECO:0000313" key="2">
    <source>
        <dbReference type="EMBL" id="TNN04734.1"/>
    </source>
</evidence>
<evidence type="ECO:0000256" key="1">
    <source>
        <dbReference type="SAM" id="MobiDB-lite"/>
    </source>
</evidence>
<evidence type="ECO:0000313" key="3">
    <source>
        <dbReference type="Proteomes" id="UP000311919"/>
    </source>
</evidence>
<dbReference type="EMBL" id="SKCS01001058">
    <property type="protein sequence ID" value="TNN04734.1"/>
    <property type="molecule type" value="Genomic_DNA"/>
</dbReference>
<protein>
    <submittedName>
        <fullName evidence="2">Uncharacterized protein</fullName>
    </submittedName>
</protein>
<comment type="caution">
    <text evidence="2">The sequence shown here is derived from an EMBL/GenBank/DDBJ whole genome shotgun (WGS) entry which is preliminary data.</text>
</comment>
<proteinExistence type="predicted"/>